<keyword evidence="2" id="KW-1185">Reference proteome</keyword>
<dbReference type="EMBL" id="FQYI01000008">
    <property type="protein sequence ID" value="SHJ04964.1"/>
    <property type="molecule type" value="Genomic_DNA"/>
</dbReference>
<reference evidence="1 2" key="1">
    <citation type="submission" date="2016-11" db="EMBL/GenBank/DDBJ databases">
        <authorList>
            <person name="Jaros S."/>
            <person name="Januszkiewicz K."/>
            <person name="Wedrychowicz H."/>
        </authorList>
    </citation>
    <scope>NUCLEOTIDE SEQUENCE [LARGE SCALE GENOMIC DNA]</scope>
    <source>
        <strain evidence="1 2">DSM 25479</strain>
    </source>
</reference>
<proteinExistence type="predicted"/>
<evidence type="ECO:0000313" key="2">
    <source>
        <dbReference type="Proteomes" id="UP000184335"/>
    </source>
</evidence>
<sequence>MKIHLIKTPELPQELLESVHEQLCAEKGPMEFVISKPKWTEDDFRKACQTPFSDLVTFDIDSEYYRQEYFPELGYPLSWRELFSLCDRSREILKIPDNDFVILLTNRRNSMNFFSMFDTGGKRNAFVQCSDWEFFLQASPVFPAAYETVANVLQILMNFDIEVPPEMNFHMEPVGCINDFCENKTEILLKLRTADICQDCLQRAKAHGITPEILMQSLEIFESVRKAMKFAQGFVGNLQPKKLTITHDCKIFIGEDEIELKPLEKVIFILFLRHPEGIVLRNLGDYEQEMNRIYEKLRFNPDPDRIAFLANPNGTTFRPTKSRLHKNLESRLGKDLAQYYTISGTPGKAFRIALPQDYREMEFDF</sequence>
<protein>
    <submittedName>
        <fullName evidence="1">Uncharacterized protein</fullName>
    </submittedName>
</protein>
<evidence type="ECO:0000313" key="1">
    <source>
        <dbReference type="EMBL" id="SHJ04964.1"/>
    </source>
</evidence>
<dbReference type="AlphaFoldDB" id="A0A1M6G4X3"/>
<name>A0A1M6G4X3_9FLAO</name>
<dbReference type="Proteomes" id="UP000184335">
    <property type="component" value="Unassembled WGS sequence"/>
</dbReference>
<dbReference type="RefSeq" id="WP_073180191.1">
    <property type="nucleotide sequence ID" value="NZ_FQYI01000008.1"/>
</dbReference>
<dbReference type="STRING" id="1118202.SAMN05443429_10856"/>
<dbReference type="OrthoDB" id="1342667at2"/>
<gene>
    <name evidence="1" type="ORF">SAMN05443429_10856</name>
</gene>
<accession>A0A1M6G4X3</accession>
<organism evidence="1 2">
    <name type="scientific">Cruoricaptor ignavus</name>
    <dbReference type="NCBI Taxonomy" id="1118202"/>
    <lineage>
        <taxon>Bacteria</taxon>
        <taxon>Pseudomonadati</taxon>
        <taxon>Bacteroidota</taxon>
        <taxon>Flavobacteriia</taxon>
        <taxon>Flavobacteriales</taxon>
        <taxon>Weeksellaceae</taxon>
        <taxon>Cruoricaptor</taxon>
    </lineage>
</organism>